<evidence type="ECO:0000313" key="4">
    <source>
        <dbReference type="Proteomes" id="UP000230390"/>
    </source>
</evidence>
<dbReference type="RefSeq" id="WP_099790452.1">
    <property type="nucleotide sequence ID" value="NZ_JBHLYV010000019.1"/>
</dbReference>
<dbReference type="EMBL" id="PDOC01000011">
    <property type="protein sequence ID" value="PIL43801.1"/>
    <property type="molecule type" value="Genomic_DNA"/>
</dbReference>
<dbReference type="InterPro" id="IPR003680">
    <property type="entry name" value="Flavodoxin_fold"/>
</dbReference>
<dbReference type="InterPro" id="IPR046980">
    <property type="entry name" value="KefG/KefF"/>
</dbReference>
<keyword evidence="1" id="KW-0560">Oxidoreductase</keyword>
<dbReference type="GO" id="GO:0003955">
    <property type="term" value="F:NAD(P)H dehydrogenase (quinone) activity"/>
    <property type="evidence" value="ECO:0007669"/>
    <property type="project" value="TreeGrafter"/>
</dbReference>
<dbReference type="PANTHER" id="PTHR47307">
    <property type="entry name" value="GLUTATHIONE-REGULATED POTASSIUM-EFFLUX SYSTEM ANCILLARY PROTEIN KEFG"/>
    <property type="match status" value="1"/>
</dbReference>
<dbReference type="SUPFAM" id="SSF52218">
    <property type="entry name" value="Flavoproteins"/>
    <property type="match status" value="1"/>
</dbReference>
<dbReference type="AlphaFoldDB" id="A0A2G8TCM6"/>
<dbReference type="Gene3D" id="3.40.50.360">
    <property type="match status" value="1"/>
</dbReference>
<name>A0A2G8TCM6_9BURK</name>
<evidence type="ECO:0000256" key="1">
    <source>
        <dbReference type="ARBA" id="ARBA00023002"/>
    </source>
</evidence>
<accession>A0A2G8TCM6</accession>
<evidence type="ECO:0000259" key="2">
    <source>
        <dbReference type="Pfam" id="PF02525"/>
    </source>
</evidence>
<organism evidence="3 4">
    <name type="scientific">Massilia eurypsychrophila</name>
    <dbReference type="NCBI Taxonomy" id="1485217"/>
    <lineage>
        <taxon>Bacteria</taxon>
        <taxon>Pseudomonadati</taxon>
        <taxon>Pseudomonadota</taxon>
        <taxon>Betaproteobacteria</taxon>
        <taxon>Burkholderiales</taxon>
        <taxon>Oxalobacteraceae</taxon>
        <taxon>Telluria group</taxon>
        <taxon>Massilia</taxon>
    </lineage>
</organism>
<keyword evidence="4" id="KW-1185">Reference proteome</keyword>
<protein>
    <submittedName>
        <fullName evidence="3">NAD(P)H dehydrogenase</fullName>
    </submittedName>
</protein>
<proteinExistence type="predicted"/>
<dbReference type="PANTHER" id="PTHR47307:SF2">
    <property type="entry name" value="GLUTATHIONE-REGULATED POTASSIUM-EFFLUX SYSTEM ANCILLARY PROTEIN KEFF"/>
    <property type="match status" value="1"/>
</dbReference>
<evidence type="ECO:0000313" key="3">
    <source>
        <dbReference type="EMBL" id="PIL43801.1"/>
    </source>
</evidence>
<dbReference type="OrthoDB" id="9798454at2"/>
<feature type="domain" description="Flavodoxin-like fold" evidence="2">
    <location>
        <begin position="5"/>
        <end position="171"/>
    </location>
</feature>
<dbReference type="InterPro" id="IPR029039">
    <property type="entry name" value="Flavoprotein-like_sf"/>
</dbReference>
<comment type="caution">
    <text evidence="3">The sequence shown here is derived from an EMBL/GenBank/DDBJ whole genome shotgun (WGS) entry which is preliminary data.</text>
</comment>
<dbReference type="GO" id="GO:0009055">
    <property type="term" value="F:electron transfer activity"/>
    <property type="evidence" value="ECO:0007669"/>
    <property type="project" value="TreeGrafter"/>
</dbReference>
<dbReference type="Proteomes" id="UP000230390">
    <property type="component" value="Unassembled WGS sequence"/>
</dbReference>
<sequence length="195" mass="21426">MNPNRIVVQYAHPAPHLSRVNRRLADAARMVDGVFVSDLYENYPDFYIDVTREQALVAQAEAIIFMYPMQWYSMPSLMKEWIDVVLEDGWAYGPGGSACNGKTNWLVATTGGHADEYAPGKLHGRPFSDFLAPAEQTAALCGMRWIAPHILHGAHEVEAGTVDAHVGQFVARLQQLAGALPAPINLEYAAQPHGT</sequence>
<dbReference type="Pfam" id="PF02525">
    <property type="entry name" value="Flavodoxin_2"/>
    <property type="match status" value="1"/>
</dbReference>
<dbReference type="GO" id="GO:0010181">
    <property type="term" value="F:FMN binding"/>
    <property type="evidence" value="ECO:0007669"/>
    <property type="project" value="TreeGrafter"/>
</dbReference>
<gene>
    <name evidence="3" type="ORF">CR105_17395</name>
</gene>
<reference evidence="3 4" key="1">
    <citation type="submission" date="2017-10" db="EMBL/GenBank/DDBJ databases">
        <title>Massilia psychrophilum sp. nov., a novel purple-pigmented bacterium isolated from Tianshan glacier, Xinjiang Municipality, China.</title>
        <authorList>
            <person name="Wang H."/>
        </authorList>
    </citation>
    <scope>NUCLEOTIDE SEQUENCE [LARGE SCALE GENOMIC DNA]</scope>
    <source>
        <strain evidence="3 4">JCM 30074</strain>
    </source>
</reference>